<dbReference type="SUPFAM" id="SSF51197">
    <property type="entry name" value="Clavaminate synthase-like"/>
    <property type="match status" value="1"/>
</dbReference>
<dbReference type="GO" id="GO:0046872">
    <property type="term" value="F:metal ion binding"/>
    <property type="evidence" value="ECO:0007669"/>
    <property type="project" value="UniProtKB-KW"/>
</dbReference>
<evidence type="ECO:0000313" key="3">
    <source>
        <dbReference type="EMBL" id="KAG2451011.1"/>
    </source>
</evidence>
<dbReference type="AlphaFoldDB" id="A0A836B8M2"/>
<reference evidence="3" key="1">
    <citation type="journal article" date="2020" name="bioRxiv">
        <title>Comparative genomics of Chlamydomonas.</title>
        <authorList>
            <person name="Craig R.J."/>
            <person name="Hasan A.R."/>
            <person name="Ness R.W."/>
            <person name="Keightley P.D."/>
        </authorList>
    </citation>
    <scope>NUCLEOTIDE SEQUENCE</scope>
    <source>
        <strain evidence="3">CCAP 11/173</strain>
    </source>
</reference>
<dbReference type="InterPro" id="IPR027443">
    <property type="entry name" value="IPNS-like_sf"/>
</dbReference>
<sequence>MAPSFCIPLITLPSRAGDAIAPDQLDLLRQACLDHGFFLLNNEDGHGGFHIAPEKIDRVWAAAADLFDAPMEAKRAVSVASSTNNRGYFSSADHAEYNKDPSGLVIKDNKEGFFFGSDNLIAPGNRVPPGKAAAGAEVESYMEAGRAACVAVMRAIVAAGLLAEAGETCPDAFVARYLSDPVYMAKCLKYPPSNGNTDAHTDYGCITLLLPGDRGLEVHVGGAWHPVPFAPGAYVINFGDLLAAWSRGAVRSTIHRVLYNSTATAGGGGAPKPRYSLPLFLHPNRGTVVRAGGGGGGAAAGAVGGFGAPAGDGSSDLLVDTYSYVLSRFDATYKHRAAAAAAAAAAPAAVAAAAGGGVEGAAGARGTEAEAEAGGATATAIVGAAVDSA</sequence>
<accession>A0A836B8M2</accession>
<dbReference type="InterPro" id="IPR005123">
    <property type="entry name" value="Oxoglu/Fe-dep_dioxygenase_dom"/>
</dbReference>
<organism evidence="3 4">
    <name type="scientific">Chlamydomonas schloesseri</name>
    <dbReference type="NCBI Taxonomy" id="2026947"/>
    <lineage>
        <taxon>Eukaryota</taxon>
        <taxon>Viridiplantae</taxon>
        <taxon>Chlorophyta</taxon>
        <taxon>core chlorophytes</taxon>
        <taxon>Chlorophyceae</taxon>
        <taxon>CS clade</taxon>
        <taxon>Chlamydomonadales</taxon>
        <taxon>Chlamydomonadaceae</taxon>
        <taxon>Chlamydomonas</taxon>
    </lineage>
</organism>
<comment type="caution">
    <text evidence="3">The sequence shown here is derived from an EMBL/GenBank/DDBJ whole genome shotgun (WGS) entry which is preliminary data.</text>
</comment>
<name>A0A836B8M2_9CHLO</name>
<dbReference type="PROSITE" id="PS51471">
    <property type="entry name" value="FE2OG_OXY"/>
    <property type="match status" value="1"/>
</dbReference>
<comment type="similarity">
    <text evidence="1">Belongs to the iron/ascorbate-dependent oxidoreductase family.</text>
</comment>
<dbReference type="InterPro" id="IPR050231">
    <property type="entry name" value="Iron_ascorbate_oxido_reductase"/>
</dbReference>
<dbReference type="Pfam" id="PF14226">
    <property type="entry name" value="DIOX_N"/>
    <property type="match status" value="1"/>
</dbReference>
<dbReference type="Proteomes" id="UP000613740">
    <property type="component" value="Unassembled WGS sequence"/>
</dbReference>
<dbReference type="EMBL" id="JAEHOD010000009">
    <property type="protein sequence ID" value="KAG2451011.1"/>
    <property type="molecule type" value="Genomic_DNA"/>
</dbReference>
<keyword evidence="1" id="KW-0560">Oxidoreductase</keyword>
<protein>
    <recommendedName>
        <fullName evidence="2">Fe2OG dioxygenase domain-containing protein</fullName>
    </recommendedName>
</protein>
<keyword evidence="4" id="KW-1185">Reference proteome</keyword>
<evidence type="ECO:0000259" key="2">
    <source>
        <dbReference type="PROSITE" id="PS51471"/>
    </source>
</evidence>
<dbReference type="PANTHER" id="PTHR47990">
    <property type="entry name" value="2-OXOGLUTARATE (2OG) AND FE(II)-DEPENDENT OXYGENASE SUPERFAMILY PROTEIN-RELATED"/>
    <property type="match status" value="1"/>
</dbReference>
<keyword evidence="1" id="KW-0408">Iron</keyword>
<gene>
    <name evidence="3" type="ORF">HYH02_004281</name>
</gene>
<dbReference type="GO" id="GO:0016491">
    <property type="term" value="F:oxidoreductase activity"/>
    <property type="evidence" value="ECO:0007669"/>
    <property type="project" value="UniProtKB-KW"/>
</dbReference>
<evidence type="ECO:0000313" key="4">
    <source>
        <dbReference type="Proteomes" id="UP000613740"/>
    </source>
</evidence>
<dbReference type="InterPro" id="IPR044861">
    <property type="entry name" value="IPNS-like_FE2OG_OXY"/>
</dbReference>
<dbReference type="OrthoDB" id="288590at2759"/>
<dbReference type="InterPro" id="IPR026992">
    <property type="entry name" value="DIOX_N"/>
</dbReference>
<dbReference type="Gene3D" id="2.60.120.330">
    <property type="entry name" value="B-lactam Antibiotic, Isopenicillin N Synthase, Chain"/>
    <property type="match status" value="1"/>
</dbReference>
<keyword evidence="1" id="KW-0479">Metal-binding</keyword>
<feature type="domain" description="Fe2OG dioxygenase" evidence="2">
    <location>
        <begin position="181"/>
        <end position="283"/>
    </location>
</feature>
<proteinExistence type="inferred from homology"/>
<evidence type="ECO:0000256" key="1">
    <source>
        <dbReference type="RuleBase" id="RU003682"/>
    </source>
</evidence>
<dbReference type="Pfam" id="PF03171">
    <property type="entry name" value="2OG-FeII_Oxy"/>
    <property type="match status" value="1"/>
</dbReference>